<dbReference type="InterPro" id="IPR017451">
    <property type="entry name" value="F-box-assoc_interact_dom"/>
</dbReference>
<evidence type="ECO:0000313" key="9">
    <source>
        <dbReference type="EMBL" id="KAK8520088.1"/>
    </source>
</evidence>
<comment type="similarity">
    <text evidence="1 4">Belongs to the GrpE family.</text>
</comment>
<dbReference type="Proteomes" id="UP001472677">
    <property type="component" value="Unassembled WGS sequence"/>
</dbReference>
<evidence type="ECO:0000313" key="10">
    <source>
        <dbReference type="Proteomes" id="UP001472677"/>
    </source>
</evidence>
<dbReference type="PANTHER" id="PTHR21237:SF27">
    <property type="entry name" value="GRPE PROTEIN HOMOLOG"/>
    <property type="match status" value="1"/>
</dbReference>
<evidence type="ECO:0000256" key="1">
    <source>
        <dbReference type="ARBA" id="ARBA00009054"/>
    </source>
</evidence>
<evidence type="ECO:0000259" key="7">
    <source>
        <dbReference type="Pfam" id="PF00646"/>
    </source>
</evidence>
<dbReference type="PROSITE" id="PS01071">
    <property type="entry name" value="GRPE"/>
    <property type="match status" value="1"/>
</dbReference>
<dbReference type="InterPro" id="IPR009012">
    <property type="entry name" value="GrpE_head"/>
</dbReference>
<comment type="caution">
    <text evidence="9">The sequence shown here is derived from an EMBL/GenBank/DDBJ whole genome shotgun (WGS) entry which is preliminary data.</text>
</comment>
<dbReference type="Gene3D" id="3.90.20.20">
    <property type="match status" value="1"/>
</dbReference>
<dbReference type="InterPro" id="IPR001810">
    <property type="entry name" value="F-box_dom"/>
</dbReference>
<dbReference type="SUPFAM" id="SSF51064">
    <property type="entry name" value="Head domain of nucleotide exchange factor GrpE"/>
    <property type="match status" value="1"/>
</dbReference>
<dbReference type="NCBIfam" id="TIGR01640">
    <property type="entry name" value="F_box_assoc_1"/>
    <property type="match status" value="1"/>
</dbReference>
<gene>
    <name evidence="9" type="ORF">V6N12_004050</name>
</gene>
<dbReference type="InterPro" id="IPR036047">
    <property type="entry name" value="F-box-like_dom_sf"/>
</dbReference>
<dbReference type="InterPro" id="IPR013805">
    <property type="entry name" value="GrpE_CC"/>
</dbReference>
<keyword evidence="10" id="KW-1185">Reference proteome</keyword>
<feature type="domain" description="F-box associated beta-propeller type 1" evidence="8">
    <location>
        <begin position="100"/>
        <end position="252"/>
    </location>
</feature>
<feature type="domain" description="F-box" evidence="7">
    <location>
        <begin position="17"/>
        <end position="52"/>
    </location>
</feature>
<feature type="compositionally biased region" description="Acidic residues" evidence="6">
    <location>
        <begin position="512"/>
        <end position="537"/>
    </location>
</feature>
<evidence type="ECO:0000256" key="5">
    <source>
        <dbReference type="SAM" id="Coils"/>
    </source>
</evidence>
<reference evidence="9 10" key="1">
    <citation type="journal article" date="2024" name="G3 (Bethesda)">
        <title>Genome assembly of Hibiscus sabdariffa L. provides insights into metabolisms of medicinal natural products.</title>
        <authorList>
            <person name="Kim T."/>
        </authorList>
    </citation>
    <scope>NUCLEOTIDE SEQUENCE [LARGE SCALE GENOMIC DNA]</scope>
    <source>
        <strain evidence="9">TK-2024</strain>
        <tissue evidence="9">Old leaves</tissue>
    </source>
</reference>
<feature type="compositionally biased region" description="Low complexity" evidence="6">
    <location>
        <begin position="501"/>
        <end position="510"/>
    </location>
</feature>
<evidence type="ECO:0000256" key="6">
    <source>
        <dbReference type="SAM" id="MobiDB-lite"/>
    </source>
</evidence>
<evidence type="ECO:0000259" key="8">
    <source>
        <dbReference type="Pfam" id="PF07734"/>
    </source>
</evidence>
<dbReference type="SUPFAM" id="SSF81383">
    <property type="entry name" value="F-box domain"/>
    <property type="match status" value="1"/>
</dbReference>
<dbReference type="PANTHER" id="PTHR21237">
    <property type="entry name" value="GRPE PROTEIN"/>
    <property type="match status" value="1"/>
</dbReference>
<dbReference type="InterPro" id="IPR000740">
    <property type="entry name" value="GrpE"/>
</dbReference>
<comment type="subcellular location">
    <subcellularLocation>
        <location evidence="3">Mitochondrion matrix</location>
    </subcellularLocation>
</comment>
<dbReference type="EMBL" id="JBBPBM010000049">
    <property type="protein sequence ID" value="KAK8520088.1"/>
    <property type="molecule type" value="Genomic_DNA"/>
</dbReference>
<dbReference type="PRINTS" id="PR00773">
    <property type="entry name" value="GRPEPROTEIN"/>
</dbReference>
<dbReference type="SUPFAM" id="SSF58014">
    <property type="entry name" value="Coiled-coil domain of nucleotide exchange factor GrpE"/>
    <property type="match status" value="1"/>
</dbReference>
<dbReference type="Pfam" id="PF07734">
    <property type="entry name" value="FBA_1"/>
    <property type="match status" value="1"/>
</dbReference>
<dbReference type="HAMAP" id="MF_01151">
    <property type="entry name" value="GrpE"/>
    <property type="match status" value="1"/>
</dbReference>
<accession>A0ABR2CKA9</accession>
<sequence length="778" mass="87388">MEPKLMKSCAEKIGNNPDLLTLLLLRLPTKSLIKFKCVSKQWLSLISDPQFCLSHTRHQHRDDDDPFLQPSALFLKVQGIISPEFDVVPLEHYSEVTSSFDYISSSNIDMIQSCNGLFLLESLGDDDEDVSSYFICNPTTKKFKKLSFPRSPIRECEFYVGLAFDPLRSPHYKIIVVREVAENPYMFEMDIYVSETSFWKVSEFSFKADGDRMAFEDAVFCNGKLHWNSYGNQSLYFDDEKGSFQIMAMPTPTSGHHRLEIHRYFGETSGSLHLAVTYHAYVDLDLDVHQMASDYSRWFLKYRLNLGDSMTVFPELKLGCHPFAPGFSGVSFVRSEKKDEAKVVIWADGKVICYDLSDAAWKMVYDPGSGLKIGTPHEHFNHLHEQRLFNNPPICIPNKSSIGQNQSPSSLSFHSALPLFLLFCHPQDYHLPAMSVLLKLSAFKCPSSLSPSLRPTPLNPPRPFNVCFKERFPRTTGVLRFSSTPSARFVKLVPCASNGGETETTETQQEPQIEDSSDGAVSVEEDTIGDESSDFEDTPSSAISSLLLTYKEALASNDESKVAAIEDFLNSIEDENNDLEKKMASLLEELSTEKDRILRISADFDNFRKRTERERLSLVSNTQGEVLENLLPVLDNFERAKTQIKVETEGEEKINNSYQSIYKQFMEILGSLGVETVETVGNHFDPMLHEAIMREDSAEFEEGIILQEFRKGFKLGDRLLRPSMVKVSAGPGPAKPEQGDSSEGADAGESTESVETDENNNAESSDTTKTGTGSAESS</sequence>
<feature type="region of interest" description="Disordered" evidence="6">
    <location>
        <begin position="725"/>
        <end position="778"/>
    </location>
</feature>
<evidence type="ECO:0000256" key="4">
    <source>
        <dbReference type="RuleBase" id="RU004478"/>
    </source>
</evidence>
<comment type="function">
    <text evidence="3">Essential component of the PAM complex, a complex required for the translocation of transit peptide-containing proteins from the inner membrane into the mitochondrial matrix in an ATP-dependent manner.</text>
</comment>
<dbReference type="Pfam" id="PF00646">
    <property type="entry name" value="F-box"/>
    <property type="match status" value="1"/>
</dbReference>
<dbReference type="Gene3D" id="2.30.22.10">
    <property type="entry name" value="Head domain of nucleotide exchange factor GrpE"/>
    <property type="match status" value="1"/>
</dbReference>
<evidence type="ECO:0000256" key="2">
    <source>
        <dbReference type="ARBA" id="ARBA00023186"/>
    </source>
</evidence>
<dbReference type="Pfam" id="PF01025">
    <property type="entry name" value="GrpE"/>
    <property type="match status" value="1"/>
</dbReference>
<dbReference type="CDD" id="cd00446">
    <property type="entry name" value="GrpE"/>
    <property type="match status" value="1"/>
</dbReference>
<keyword evidence="5" id="KW-0175">Coiled coil</keyword>
<proteinExistence type="inferred from homology"/>
<organism evidence="9 10">
    <name type="scientific">Hibiscus sabdariffa</name>
    <name type="common">roselle</name>
    <dbReference type="NCBI Taxonomy" id="183260"/>
    <lineage>
        <taxon>Eukaryota</taxon>
        <taxon>Viridiplantae</taxon>
        <taxon>Streptophyta</taxon>
        <taxon>Embryophyta</taxon>
        <taxon>Tracheophyta</taxon>
        <taxon>Spermatophyta</taxon>
        <taxon>Magnoliopsida</taxon>
        <taxon>eudicotyledons</taxon>
        <taxon>Gunneridae</taxon>
        <taxon>Pentapetalae</taxon>
        <taxon>rosids</taxon>
        <taxon>malvids</taxon>
        <taxon>Malvales</taxon>
        <taxon>Malvaceae</taxon>
        <taxon>Malvoideae</taxon>
        <taxon>Hibiscus</taxon>
    </lineage>
</organism>
<dbReference type="InterPro" id="IPR006527">
    <property type="entry name" value="F-box-assoc_dom_typ1"/>
</dbReference>
<keyword evidence="2 3" id="KW-0143">Chaperone</keyword>
<dbReference type="NCBIfam" id="NF010738">
    <property type="entry name" value="PRK14140.1"/>
    <property type="match status" value="1"/>
</dbReference>
<feature type="compositionally biased region" description="Polar residues" evidence="6">
    <location>
        <begin position="761"/>
        <end position="778"/>
    </location>
</feature>
<name>A0ABR2CKA9_9ROSI</name>
<dbReference type="NCBIfam" id="NF010741">
    <property type="entry name" value="PRK14143.1"/>
    <property type="match status" value="1"/>
</dbReference>
<keyword evidence="3" id="KW-0496">Mitochondrion</keyword>
<feature type="coiled-coil region" evidence="5">
    <location>
        <begin position="562"/>
        <end position="596"/>
    </location>
</feature>
<feature type="region of interest" description="Disordered" evidence="6">
    <location>
        <begin position="497"/>
        <end position="539"/>
    </location>
</feature>
<protein>
    <recommendedName>
        <fullName evidence="3">GrpE protein homolog</fullName>
    </recommendedName>
</protein>
<evidence type="ECO:0000256" key="3">
    <source>
        <dbReference type="RuleBase" id="RU000640"/>
    </source>
</evidence>